<evidence type="ECO:0000313" key="4">
    <source>
        <dbReference type="EMBL" id="SCF29122.1"/>
    </source>
</evidence>
<keyword evidence="2" id="KW-1133">Transmembrane helix</keyword>
<evidence type="ECO:0000313" key="5">
    <source>
        <dbReference type="Proteomes" id="UP000199629"/>
    </source>
</evidence>
<keyword evidence="2" id="KW-0812">Transmembrane</keyword>
<gene>
    <name evidence="4" type="ORF">GA0070214_11290</name>
</gene>
<dbReference type="EMBL" id="FMCS01000012">
    <property type="protein sequence ID" value="SCF29122.1"/>
    <property type="molecule type" value="Genomic_DNA"/>
</dbReference>
<protein>
    <submittedName>
        <fullName evidence="4">PQQ-like domain-containing protein</fullName>
    </submittedName>
</protein>
<dbReference type="RefSeq" id="WP_091269446.1">
    <property type="nucleotide sequence ID" value="NZ_FMCS01000012.1"/>
</dbReference>
<dbReference type="Pfam" id="PF13360">
    <property type="entry name" value="PQQ_2"/>
    <property type="match status" value="2"/>
</dbReference>
<dbReference type="InterPro" id="IPR011047">
    <property type="entry name" value="Quinoprotein_ADH-like_sf"/>
</dbReference>
<sequence length="428" mass="44901">MAVIDLGELRDDAPPDPARRRPRAAGRPFRSVAVLLVALVTLAAAAPPALPAARTLSGGPASVAFVSGDRVYVVDPADPQRGVGRQLVAYRAGEGPPRALWRTALPGAGSAISVWEQDGSVLLVGRTAGDSAYETAAFDARTGRVTWVQPGVGFPAGEALLMQVPEVTDRQPIRRVAVSDGRTLWSAPGTPDDVELSFGPSGVDRLVYLPAAGETTVYDAVSGARRVARDLRPGDLPTRQRTLLAAGMLLVVGDGGSTVTAYELDTLRRRWTAALPLVGYAERCGGLLCASGQTGGMWGLDPATGEVRWTDDRWVGALSATGGRLLVATGIAPDTGAGTGLAVIEEATGRLVADLGVWEVVQQDEFDGRLFGVRRIRNSRLLLAELDPAAGRPEVRDVLVGAVGDCRTGAELLVCRHTNGGFGLWRLP</sequence>
<dbReference type="Gene3D" id="2.130.10.10">
    <property type="entry name" value="YVTN repeat-like/Quinoprotein amine dehydrogenase"/>
    <property type="match status" value="1"/>
</dbReference>
<feature type="domain" description="Pyrrolo-quinoline quinone repeat" evidence="3">
    <location>
        <begin position="55"/>
        <end position="153"/>
    </location>
</feature>
<proteinExistence type="predicted"/>
<dbReference type="AlphaFoldDB" id="A0A1C4Z821"/>
<name>A0A1C4Z821_9ACTN</name>
<feature type="domain" description="Pyrrolo-quinoline quinone repeat" evidence="3">
    <location>
        <begin position="172"/>
        <end position="310"/>
    </location>
</feature>
<organism evidence="4 5">
    <name type="scientific">Micromonospora chaiyaphumensis</name>
    <dbReference type="NCBI Taxonomy" id="307119"/>
    <lineage>
        <taxon>Bacteria</taxon>
        <taxon>Bacillati</taxon>
        <taxon>Actinomycetota</taxon>
        <taxon>Actinomycetes</taxon>
        <taxon>Micromonosporales</taxon>
        <taxon>Micromonosporaceae</taxon>
        <taxon>Micromonospora</taxon>
    </lineage>
</organism>
<dbReference type="InterPro" id="IPR002372">
    <property type="entry name" value="PQQ_rpt_dom"/>
</dbReference>
<dbReference type="SUPFAM" id="SSF50998">
    <property type="entry name" value="Quinoprotein alcohol dehydrogenase-like"/>
    <property type="match status" value="1"/>
</dbReference>
<reference evidence="5" key="1">
    <citation type="submission" date="2016-06" db="EMBL/GenBank/DDBJ databases">
        <authorList>
            <person name="Varghese N."/>
            <person name="Submissions Spin"/>
        </authorList>
    </citation>
    <scope>NUCLEOTIDE SEQUENCE [LARGE SCALE GENOMIC DNA]</scope>
    <source>
        <strain evidence="5">DSM 45246</strain>
    </source>
</reference>
<evidence type="ECO:0000259" key="3">
    <source>
        <dbReference type="Pfam" id="PF13360"/>
    </source>
</evidence>
<accession>A0A1C4Z821</accession>
<feature type="compositionally biased region" description="Basic and acidic residues" evidence="1">
    <location>
        <begin position="7"/>
        <end position="19"/>
    </location>
</feature>
<evidence type="ECO:0000256" key="2">
    <source>
        <dbReference type="SAM" id="Phobius"/>
    </source>
</evidence>
<evidence type="ECO:0000256" key="1">
    <source>
        <dbReference type="SAM" id="MobiDB-lite"/>
    </source>
</evidence>
<keyword evidence="2" id="KW-0472">Membrane</keyword>
<keyword evidence="5" id="KW-1185">Reference proteome</keyword>
<feature type="transmembrane region" description="Helical" evidence="2">
    <location>
        <begin position="29"/>
        <end position="50"/>
    </location>
</feature>
<dbReference type="Proteomes" id="UP000199629">
    <property type="component" value="Unassembled WGS sequence"/>
</dbReference>
<dbReference type="InterPro" id="IPR015943">
    <property type="entry name" value="WD40/YVTN_repeat-like_dom_sf"/>
</dbReference>
<feature type="region of interest" description="Disordered" evidence="1">
    <location>
        <begin position="1"/>
        <end position="24"/>
    </location>
</feature>